<dbReference type="Gene3D" id="1.10.150.750">
    <property type="match status" value="1"/>
</dbReference>
<sequence length="228" mass="25893">MGAPKAITFDCYGTLIDWESEIQKFFKGILDRNGVTNADIVSFQRHWENLQFDYIQGPYRSYKEVLKNTLPMAFREYGYPFSPNDCNLFAESMGKWNPFPDTREALLELKKYTKIALITNTDNEIVAETVKLIGVEFDAIITAEKAGAYKPSHKGFHLALKELGLDKSEVLHAGFGFKYDVVPATELGFKTCWINRYGEVRPVNVKETYLVGNMSTFATLVRGMAADR</sequence>
<dbReference type="PANTHER" id="PTHR43316:SF9">
    <property type="entry name" value="ACID DEHALOGENASE, PUTATIVE (AFU_ORTHOLOGUE AFUA_6G14460)-RELATED"/>
    <property type="match status" value="1"/>
</dbReference>
<dbReference type="Gene3D" id="3.40.50.1000">
    <property type="entry name" value="HAD superfamily/HAD-like"/>
    <property type="match status" value="1"/>
</dbReference>
<dbReference type="NCBIfam" id="TIGR01493">
    <property type="entry name" value="HAD-SF-IA-v2"/>
    <property type="match status" value="1"/>
</dbReference>
<dbReference type="InterPro" id="IPR036412">
    <property type="entry name" value="HAD-like_sf"/>
</dbReference>
<keyword evidence="1" id="KW-0378">Hydrolase</keyword>
<dbReference type="OrthoDB" id="264363at2"/>
<keyword evidence="3" id="KW-1185">Reference proteome</keyword>
<evidence type="ECO:0000313" key="2">
    <source>
        <dbReference type="EMBL" id="EGO62618.1"/>
    </source>
</evidence>
<dbReference type="Pfam" id="PF00702">
    <property type="entry name" value="Hydrolase"/>
    <property type="match status" value="1"/>
</dbReference>
<gene>
    <name evidence="2" type="ORF">ALO_17286</name>
</gene>
<dbReference type="Proteomes" id="UP000003240">
    <property type="component" value="Unassembled WGS sequence"/>
</dbReference>
<dbReference type="InterPro" id="IPR051540">
    <property type="entry name" value="S-2-haloacid_dehalogenase"/>
</dbReference>
<dbReference type="NCBIfam" id="TIGR01549">
    <property type="entry name" value="HAD-SF-IA-v1"/>
    <property type="match status" value="1"/>
</dbReference>
<dbReference type="SUPFAM" id="SSF56784">
    <property type="entry name" value="HAD-like"/>
    <property type="match status" value="1"/>
</dbReference>
<evidence type="ECO:0000256" key="1">
    <source>
        <dbReference type="ARBA" id="ARBA00022801"/>
    </source>
</evidence>
<dbReference type="InterPro" id="IPR006439">
    <property type="entry name" value="HAD-SF_hydro_IA"/>
</dbReference>
<dbReference type="PRINTS" id="PR00413">
    <property type="entry name" value="HADHALOGNASE"/>
</dbReference>
<dbReference type="PANTHER" id="PTHR43316">
    <property type="entry name" value="HYDROLASE, HALOACID DELAHOGENASE-RELATED"/>
    <property type="match status" value="1"/>
</dbReference>
<proteinExistence type="predicted"/>
<comment type="caution">
    <text evidence="2">The sequence shown here is derived from an EMBL/GenBank/DDBJ whole genome shotgun (WGS) entry which is preliminary data.</text>
</comment>
<organism evidence="2 3">
    <name type="scientific">Acetonema longum DSM 6540</name>
    <dbReference type="NCBI Taxonomy" id="1009370"/>
    <lineage>
        <taxon>Bacteria</taxon>
        <taxon>Bacillati</taxon>
        <taxon>Bacillota</taxon>
        <taxon>Negativicutes</taxon>
        <taxon>Acetonemataceae</taxon>
        <taxon>Acetonema</taxon>
    </lineage>
</organism>
<dbReference type="InterPro" id="IPR006328">
    <property type="entry name" value="2-HAD"/>
</dbReference>
<protein>
    <submittedName>
        <fullName evidence="2">Haloacid dehalogenase, type II</fullName>
    </submittedName>
</protein>
<dbReference type="SFLD" id="SFLDG01129">
    <property type="entry name" value="C1.5:_HAD__Beta-PGM__Phosphata"/>
    <property type="match status" value="1"/>
</dbReference>
<dbReference type="GO" id="GO:0019120">
    <property type="term" value="F:hydrolase activity, acting on acid halide bonds, in C-halide compounds"/>
    <property type="evidence" value="ECO:0007669"/>
    <property type="project" value="InterPro"/>
</dbReference>
<dbReference type="InterPro" id="IPR023214">
    <property type="entry name" value="HAD_sf"/>
</dbReference>
<name>F7NMX4_9FIRM</name>
<dbReference type="EMBL" id="AFGF01000193">
    <property type="protein sequence ID" value="EGO62618.1"/>
    <property type="molecule type" value="Genomic_DNA"/>
</dbReference>
<dbReference type="SFLD" id="SFLDS00003">
    <property type="entry name" value="Haloacid_Dehalogenase"/>
    <property type="match status" value="1"/>
</dbReference>
<dbReference type="STRING" id="1009370.ALO_17286"/>
<dbReference type="NCBIfam" id="TIGR01428">
    <property type="entry name" value="HAD_type_II"/>
    <property type="match status" value="1"/>
</dbReference>
<reference evidence="2 3" key="1">
    <citation type="journal article" date="2011" name="EMBO J.">
        <title>Structural diversity of bacterial flagellar motors.</title>
        <authorList>
            <person name="Chen S."/>
            <person name="Beeby M."/>
            <person name="Murphy G.E."/>
            <person name="Leadbetter J.R."/>
            <person name="Hendrixson D.R."/>
            <person name="Briegel A."/>
            <person name="Li Z."/>
            <person name="Shi J."/>
            <person name="Tocheva E.I."/>
            <person name="Muller A."/>
            <person name="Dobro M.J."/>
            <person name="Jensen G.J."/>
        </authorList>
    </citation>
    <scope>NUCLEOTIDE SEQUENCE [LARGE SCALE GENOMIC DNA]</scope>
    <source>
        <strain evidence="2 3">DSM 6540</strain>
    </source>
</reference>
<dbReference type="AlphaFoldDB" id="F7NMX4"/>
<accession>F7NMX4</accession>
<evidence type="ECO:0000313" key="3">
    <source>
        <dbReference type="Proteomes" id="UP000003240"/>
    </source>
</evidence>
<dbReference type="eggNOG" id="COG1011">
    <property type="taxonomic scope" value="Bacteria"/>
</dbReference>
<dbReference type="RefSeq" id="WP_004098108.1">
    <property type="nucleotide sequence ID" value="NZ_AFGF01000193.1"/>
</dbReference>